<dbReference type="GeneID" id="54575030"/>
<proteinExistence type="predicted"/>
<keyword evidence="2" id="KW-0732">Signal</keyword>
<feature type="transmembrane region" description="Helical" evidence="1">
    <location>
        <begin position="405"/>
        <end position="424"/>
    </location>
</feature>
<keyword evidence="1" id="KW-0472">Membrane</keyword>
<sequence>MYGAQLASFFASITFIALGNALPLFGSSQAFPLTRREEASSVTASNEIWATVIANVGPLVTLVGEQNFKAYLKGCTNSVEYGLYSCAPMGALSAVISVLRLVGFPWVLRLIGRQHERRAQVMMDITPLSTGTVRQQYILSSVEQTETCNPDDEAQMVVRGSTIHQDSGQMLSKKPHHPVIRLVDTARLASRLNNTVDFLNRLRAASEACRQFAISAALYSALEVSDDRAALVPHKLPISRQRLLEDVTAIHKFINVAFGKGDGKPLTNSWLRKRAIALGFEVQCSGVSAPLTLGQPRRRTVFLVGASLIQMVIVAAYLTVLIAGNKSEPTTNVLFALIGYIFTVIGMTVLIWTIARSTFLESASVPPVSVFTAFTSEKQPRGSKVYSTLRYIYFARENFQLHKKMGHLSAFTVTGGFVVMYLGLRQLRWWTVRSASRCLKPLTDAGYAGYDLRGSDRAFSAHTVNAQQNREANRPIPTLLECGKYLC</sequence>
<feature type="transmembrane region" description="Helical" evidence="1">
    <location>
        <begin position="81"/>
        <end position="108"/>
    </location>
</feature>
<keyword evidence="1" id="KW-0812">Transmembrane</keyword>
<evidence type="ECO:0000256" key="2">
    <source>
        <dbReference type="SAM" id="SignalP"/>
    </source>
</evidence>
<feature type="signal peptide" evidence="2">
    <location>
        <begin position="1"/>
        <end position="21"/>
    </location>
</feature>
<dbReference type="RefSeq" id="XP_033685070.1">
    <property type="nucleotide sequence ID" value="XM_033821700.1"/>
</dbReference>
<dbReference type="Proteomes" id="UP000800094">
    <property type="component" value="Unassembled WGS sequence"/>
</dbReference>
<organism evidence="3 4">
    <name type="scientific">Trematosphaeria pertusa</name>
    <dbReference type="NCBI Taxonomy" id="390896"/>
    <lineage>
        <taxon>Eukaryota</taxon>
        <taxon>Fungi</taxon>
        <taxon>Dikarya</taxon>
        <taxon>Ascomycota</taxon>
        <taxon>Pezizomycotina</taxon>
        <taxon>Dothideomycetes</taxon>
        <taxon>Pleosporomycetidae</taxon>
        <taxon>Pleosporales</taxon>
        <taxon>Massarineae</taxon>
        <taxon>Trematosphaeriaceae</taxon>
        <taxon>Trematosphaeria</taxon>
    </lineage>
</organism>
<gene>
    <name evidence="3" type="ORF">BU26DRAFT_295090</name>
</gene>
<name>A0A6A6II79_9PLEO</name>
<reference evidence="3" key="1">
    <citation type="journal article" date="2020" name="Stud. Mycol.">
        <title>101 Dothideomycetes genomes: a test case for predicting lifestyles and emergence of pathogens.</title>
        <authorList>
            <person name="Haridas S."/>
            <person name="Albert R."/>
            <person name="Binder M."/>
            <person name="Bloem J."/>
            <person name="Labutti K."/>
            <person name="Salamov A."/>
            <person name="Andreopoulos B."/>
            <person name="Baker S."/>
            <person name="Barry K."/>
            <person name="Bills G."/>
            <person name="Bluhm B."/>
            <person name="Cannon C."/>
            <person name="Castanera R."/>
            <person name="Culley D."/>
            <person name="Daum C."/>
            <person name="Ezra D."/>
            <person name="Gonzalez J."/>
            <person name="Henrissat B."/>
            <person name="Kuo A."/>
            <person name="Liang C."/>
            <person name="Lipzen A."/>
            <person name="Lutzoni F."/>
            <person name="Magnuson J."/>
            <person name="Mondo S."/>
            <person name="Nolan M."/>
            <person name="Ohm R."/>
            <person name="Pangilinan J."/>
            <person name="Park H.-J."/>
            <person name="Ramirez L."/>
            <person name="Alfaro M."/>
            <person name="Sun H."/>
            <person name="Tritt A."/>
            <person name="Yoshinaga Y."/>
            <person name="Zwiers L.-H."/>
            <person name="Turgeon B."/>
            <person name="Goodwin S."/>
            <person name="Spatafora J."/>
            <person name="Crous P."/>
            <person name="Grigoriev I."/>
        </authorList>
    </citation>
    <scope>NUCLEOTIDE SEQUENCE</scope>
    <source>
        <strain evidence="3">CBS 122368</strain>
    </source>
</reference>
<feature type="chain" id="PRO_5025676474" description="TRP C-terminal domain-containing protein" evidence="2">
    <location>
        <begin position="22"/>
        <end position="487"/>
    </location>
</feature>
<feature type="transmembrane region" description="Helical" evidence="1">
    <location>
        <begin position="301"/>
        <end position="322"/>
    </location>
</feature>
<keyword evidence="1" id="KW-1133">Transmembrane helix</keyword>
<evidence type="ECO:0000256" key="1">
    <source>
        <dbReference type="SAM" id="Phobius"/>
    </source>
</evidence>
<evidence type="ECO:0000313" key="3">
    <source>
        <dbReference type="EMBL" id="KAF2250066.1"/>
    </source>
</evidence>
<feature type="transmembrane region" description="Helical" evidence="1">
    <location>
        <begin position="334"/>
        <end position="355"/>
    </location>
</feature>
<evidence type="ECO:0000313" key="4">
    <source>
        <dbReference type="Proteomes" id="UP000800094"/>
    </source>
</evidence>
<evidence type="ECO:0008006" key="5">
    <source>
        <dbReference type="Google" id="ProtNLM"/>
    </source>
</evidence>
<dbReference type="AlphaFoldDB" id="A0A6A6II79"/>
<accession>A0A6A6II79</accession>
<keyword evidence="4" id="KW-1185">Reference proteome</keyword>
<protein>
    <recommendedName>
        <fullName evidence="5">TRP C-terminal domain-containing protein</fullName>
    </recommendedName>
</protein>
<dbReference type="EMBL" id="ML987194">
    <property type="protein sequence ID" value="KAF2250066.1"/>
    <property type="molecule type" value="Genomic_DNA"/>
</dbReference>
<dbReference type="OrthoDB" id="194358at2759"/>